<evidence type="ECO:0000256" key="1">
    <source>
        <dbReference type="ARBA" id="ARBA00001966"/>
    </source>
</evidence>
<dbReference type="InterPro" id="IPR001989">
    <property type="entry name" value="Radical_activat_CS"/>
</dbReference>
<keyword evidence="10" id="KW-0411">Iron-sulfur</keyword>
<evidence type="ECO:0000256" key="3">
    <source>
        <dbReference type="ARBA" id="ARBA00009777"/>
    </source>
</evidence>
<dbReference type="Pfam" id="PF13353">
    <property type="entry name" value="Fer4_12"/>
    <property type="match status" value="1"/>
</dbReference>
<evidence type="ECO:0000256" key="5">
    <source>
        <dbReference type="ARBA" id="ARBA00022485"/>
    </source>
</evidence>
<dbReference type="PANTHER" id="PTHR30352:SF2">
    <property type="entry name" value="ANAEROBIC RIBONUCLEOSIDE-TRIPHOSPHATE REDUCTASE-ACTIVATING PROTEIN"/>
    <property type="match status" value="1"/>
</dbReference>
<reference evidence="13 14" key="1">
    <citation type="submission" date="2014-07" db="EMBL/GenBank/DDBJ databases">
        <authorList>
            <person name="McCorrison J."/>
            <person name="Sanka R."/>
            <person name="Torralba M."/>
            <person name="Gillis M."/>
            <person name="Haft D.H."/>
            <person name="Methe B."/>
            <person name="Sutton G."/>
            <person name="Nelson K.E."/>
        </authorList>
    </citation>
    <scope>NUCLEOTIDE SEQUENCE [LARGE SCALE GENOMIC DNA]</scope>
    <source>
        <strain evidence="13 14">S7-1-13</strain>
    </source>
</reference>
<keyword evidence="9" id="KW-0408">Iron</keyword>
<dbReference type="InterPro" id="IPR034457">
    <property type="entry name" value="Organic_radical-activating"/>
</dbReference>
<evidence type="ECO:0000256" key="8">
    <source>
        <dbReference type="ARBA" id="ARBA00023002"/>
    </source>
</evidence>
<name>A0A095Z402_9FIRM</name>
<dbReference type="SFLD" id="SFLDS00029">
    <property type="entry name" value="Radical_SAM"/>
    <property type="match status" value="1"/>
</dbReference>
<dbReference type="OrthoDB" id="9782387at2"/>
<dbReference type="RefSeq" id="WP_004828882.1">
    <property type="nucleotide sequence ID" value="NZ_JRMW01000041.1"/>
</dbReference>
<organism evidence="13 14">
    <name type="scientific">Anaerococcus lactolyticus S7-1-13</name>
    <dbReference type="NCBI Taxonomy" id="1284686"/>
    <lineage>
        <taxon>Bacteria</taxon>
        <taxon>Bacillati</taxon>
        <taxon>Bacillota</taxon>
        <taxon>Tissierellia</taxon>
        <taxon>Tissierellales</taxon>
        <taxon>Peptoniphilaceae</taxon>
        <taxon>Anaerococcus</taxon>
    </lineage>
</organism>
<dbReference type="SUPFAM" id="SSF102114">
    <property type="entry name" value="Radical SAM enzymes"/>
    <property type="match status" value="1"/>
</dbReference>
<keyword evidence="6" id="KW-0949">S-adenosyl-L-methionine</keyword>
<evidence type="ECO:0000256" key="4">
    <source>
        <dbReference type="ARBA" id="ARBA00014281"/>
    </source>
</evidence>
<protein>
    <recommendedName>
        <fullName evidence="4 12">Anaerobic ribonucleoside-triphosphate reductase-activating protein</fullName>
        <ecNumber evidence="12">1.97.1.-</ecNumber>
    </recommendedName>
</protein>
<dbReference type="PANTHER" id="PTHR30352">
    <property type="entry name" value="PYRUVATE FORMATE-LYASE-ACTIVATING ENZYME"/>
    <property type="match status" value="1"/>
</dbReference>
<dbReference type="GO" id="GO:0051539">
    <property type="term" value="F:4 iron, 4 sulfur cluster binding"/>
    <property type="evidence" value="ECO:0007669"/>
    <property type="project" value="UniProtKB-KW"/>
</dbReference>
<evidence type="ECO:0000256" key="11">
    <source>
        <dbReference type="ARBA" id="ARBA00047365"/>
    </source>
</evidence>
<dbReference type="Proteomes" id="UP000029579">
    <property type="component" value="Unassembled WGS sequence"/>
</dbReference>
<dbReference type="SFLD" id="SFLDG01063">
    <property type="entry name" value="activating_enzymes__group_1"/>
    <property type="match status" value="1"/>
</dbReference>
<keyword evidence="7" id="KW-0479">Metal-binding</keyword>
<dbReference type="InterPro" id="IPR007197">
    <property type="entry name" value="rSAM"/>
</dbReference>
<comment type="catalytic activity">
    <reaction evidence="11">
        <text>glycyl-[protein] + reduced [flavodoxin] + S-adenosyl-L-methionine = glycin-2-yl radical-[protein] + semiquinone [flavodoxin] + 5'-deoxyadenosine + L-methionine + H(+)</text>
        <dbReference type="Rhea" id="RHEA:61976"/>
        <dbReference type="Rhea" id="RHEA-COMP:10622"/>
        <dbReference type="Rhea" id="RHEA-COMP:14480"/>
        <dbReference type="Rhea" id="RHEA-COMP:15993"/>
        <dbReference type="Rhea" id="RHEA-COMP:15994"/>
        <dbReference type="ChEBI" id="CHEBI:15378"/>
        <dbReference type="ChEBI" id="CHEBI:17319"/>
        <dbReference type="ChEBI" id="CHEBI:29947"/>
        <dbReference type="ChEBI" id="CHEBI:32722"/>
        <dbReference type="ChEBI" id="CHEBI:57618"/>
        <dbReference type="ChEBI" id="CHEBI:57844"/>
        <dbReference type="ChEBI" id="CHEBI:59789"/>
        <dbReference type="ChEBI" id="CHEBI:140311"/>
    </reaction>
</comment>
<sequence>MNYAQIRKYDVANGPGIRTTFFLTGCDRNCPNCFNTDYMDFNHGKKWDEEAEKEVISYLKLNQVEGLTVLGGEPFENPVGLLQALRNIKKEVSKSIWVYSGFVYDDLVNISLAREILEEIDVLVDGEFIEELKDLSLKFRGSSNQRVIDVKKSLENNEVVILNGYK</sequence>
<comment type="function">
    <text evidence="2 12">Activation of anaerobic ribonucleoside-triphosphate reductase under anaerobic conditions by generation of an organic free radical, using S-adenosylmethionine and reduced flavodoxin as cosubstrates to produce 5'-deoxy-adenosine.</text>
</comment>
<keyword evidence="8 12" id="KW-0560">Oxidoreductase</keyword>
<dbReference type="SFLD" id="SFLDF00299">
    <property type="entry name" value="anaerobic_ribonucleoside-triph"/>
    <property type="match status" value="1"/>
</dbReference>
<gene>
    <name evidence="13" type="ORF">HMPREF1630_07955</name>
</gene>
<evidence type="ECO:0000256" key="12">
    <source>
        <dbReference type="PIRNR" id="PIRNR000368"/>
    </source>
</evidence>
<dbReference type="GO" id="GO:0046872">
    <property type="term" value="F:metal ion binding"/>
    <property type="evidence" value="ECO:0007669"/>
    <property type="project" value="UniProtKB-KW"/>
</dbReference>
<dbReference type="Gene3D" id="3.20.20.70">
    <property type="entry name" value="Aldolase class I"/>
    <property type="match status" value="1"/>
</dbReference>
<dbReference type="PIRSF" id="PIRSF000368">
    <property type="entry name" value="NrdG"/>
    <property type="match status" value="1"/>
</dbReference>
<accession>A0A095Z402</accession>
<dbReference type="eggNOG" id="COG0602">
    <property type="taxonomic scope" value="Bacteria"/>
</dbReference>
<dbReference type="PROSITE" id="PS01087">
    <property type="entry name" value="RADICAL_ACTIVATING"/>
    <property type="match status" value="1"/>
</dbReference>
<dbReference type="EMBL" id="JRMW01000041">
    <property type="protein sequence ID" value="KGF03204.1"/>
    <property type="molecule type" value="Genomic_DNA"/>
</dbReference>
<evidence type="ECO:0000313" key="13">
    <source>
        <dbReference type="EMBL" id="KGF03204.1"/>
    </source>
</evidence>
<dbReference type="SFLD" id="SFLDG01066">
    <property type="entry name" value="organic_radical-activating_enz"/>
    <property type="match status" value="1"/>
</dbReference>
<dbReference type="InterPro" id="IPR012837">
    <property type="entry name" value="NrdG"/>
</dbReference>
<comment type="caution">
    <text evidence="13">The sequence shown here is derived from an EMBL/GenBank/DDBJ whole genome shotgun (WGS) entry which is preliminary data.</text>
</comment>
<evidence type="ECO:0000256" key="9">
    <source>
        <dbReference type="ARBA" id="ARBA00023004"/>
    </source>
</evidence>
<evidence type="ECO:0000256" key="2">
    <source>
        <dbReference type="ARBA" id="ARBA00003852"/>
    </source>
</evidence>
<comment type="cofactor">
    <cofactor evidence="1">
        <name>[4Fe-4S] cluster</name>
        <dbReference type="ChEBI" id="CHEBI:49883"/>
    </cofactor>
</comment>
<dbReference type="NCBIfam" id="TIGR02491">
    <property type="entry name" value="NrdG"/>
    <property type="match status" value="1"/>
</dbReference>
<evidence type="ECO:0000256" key="10">
    <source>
        <dbReference type="ARBA" id="ARBA00023014"/>
    </source>
</evidence>
<proteinExistence type="inferred from homology"/>
<keyword evidence="5" id="KW-0004">4Fe-4S</keyword>
<dbReference type="InterPro" id="IPR013785">
    <property type="entry name" value="Aldolase_TIM"/>
</dbReference>
<dbReference type="AlphaFoldDB" id="A0A095Z402"/>
<evidence type="ECO:0000313" key="14">
    <source>
        <dbReference type="Proteomes" id="UP000029579"/>
    </source>
</evidence>
<evidence type="ECO:0000256" key="6">
    <source>
        <dbReference type="ARBA" id="ARBA00022691"/>
    </source>
</evidence>
<dbReference type="GO" id="GO:0043365">
    <property type="term" value="F:[formate-C-acetyltransferase]-activating enzyme activity"/>
    <property type="evidence" value="ECO:0007669"/>
    <property type="project" value="InterPro"/>
</dbReference>
<dbReference type="EC" id="1.97.1.-" evidence="12"/>
<evidence type="ECO:0000256" key="7">
    <source>
        <dbReference type="ARBA" id="ARBA00022723"/>
    </source>
</evidence>
<comment type="similarity">
    <text evidence="3 12">Belongs to the organic radical-activating enzymes family.</text>
</comment>
<dbReference type="InterPro" id="IPR058240">
    <property type="entry name" value="rSAM_sf"/>
</dbReference>
<dbReference type="GO" id="GO:0004748">
    <property type="term" value="F:ribonucleoside-diphosphate reductase activity, thioredoxin disulfide as acceptor"/>
    <property type="evidence" value="ECO:0007669"/>
    <property type="project" value="TreeGrafter"/>
</dbReference>